<dbReference type="EMBL" id="CM011693">
    <property type="protein sequence ID" value="TMS05833.1"/>
    <property type="molecule type" value="Genomic_DNA"/>
</dbReference>
<accession>A0ACD3QFF4</accession>
<proteinExistence type="predicted"/>
<protein>
    <submittedName>
        <fullName evidence="1">Uncharacterized protein</fullName>
    </submittedName>
</protein>
<gene>
    <name evidence="1" type="ORF">E3U43_005083</name>
</gene>
<reference evidence="1" key="1">
    <citation type="submission" date="2018-11" db="EMBL/GenBank/DDBJ databases">
        <title>The sequence and de novo assembly of Larimichthys crocea genome using PacBio and Hi-C technologies.</title>
        <authorList>
            <person name="Xu P."/>
            <person name="Chen B."/>
            <person name="Zhou Z."/>
            <person name="Ke Q."/>
            <person name="Wu Y."/>
            <person name="Bai H."/>
            <person name="Pu F."/>
        </authorList>
    </citation>
    <scope>NUCLEOTIDE SEQUENCE</scope>
    <source>
        <tissue evidence="1">Muscle</tissue>
    </source>
</reference>
<dbReference type="Proteomes" id="UP000793456">
    <property type="component" value="Chromosome XX"/>
</dbReference>
<sequence>MAATSVLCEEDLLCPQCSGIYCFPVMLKCGHNICRVCLHKFWELKGCRECPVCRSVAVQGRPPINLALKLVADRYQNERNGGNQEFCCLHEEKLTIFCHNDEKPICLVCQTSSQHKVHDCCPVEEAAQQKKAEISVLLESLRKKFKTLSKTKEQWEETKKHIQAQASQTEKEMKEEFAKLHQFLQREENTRLKALKREEEIKNQVMTEKLKNIKDQISTLSSTISDIETALKAKELPFLQGYKQTKKRAKCNIQDPEYIRDILIDSAKHLGLLKYKLWRKMADVVKFVPITLDPNTAQSNLKFSEELTCVQFSGKQVLPDNPERCTHRVCVLGATGFTFGKHSWTVEVGKGKSWCIGVARESITRKSVVFLNPTEGFLGD</sequence>
<organism evidence="1 2">
    <name type="scientific">Larimichthys crocea</name>
    <name type="common">Large yellow croaker</name>
    <name type="synonym">Pseudosciaena crocea</name>
    <dbReference type="NCBI Taxonomy" id="215358"/>
    <lineage>
        <taxon>Eukaryota</taxon>
        <taxon>Metazoa</taxon>
        <taxon>Chordata</taxon>
        <taxon>Craniata</taxon>
        <taxon>Vertebrata</taxon>
        <taxon>Euteleostomi</taxon>
        <taxon>Actinopterygii</taxon>
        <taxon>Neopterygii</taxon>
        <taxon>Teleostei</taxon>
        <taxon>Neoteleostei</taxon>
        <taxon>Acanthomorphata</taxon>
        <taxon>Eupercaria</taxon>
        <taxon>Sciaenidae</taxon>
        <taxon>Larimichthys</taxon>
    </lineage>
</organism>
<evidence type="ECO:0000313" key="1">
    <source>
        <dbReference type="EMBL" id="TMS05833.1"/>
    </source>
</evidence>
<comment type="caution">
    <text evidence="1">The sequence shown here is derived from an EMBL/GenBank/DDBJ whole genome shotgun (WGS) entry which is preliminary data.</text>
</comment>
<evidence type="ECO:0000313" key="2">
    <source>
        <dbReference type="Proteomes" id="UP000793456"/>
    </source>
</evidence>
<keyword evidence="2" id="KW-1185">Reference proteome</keyword>
<name>A0ACD3QFF4_LARCR</name>